<dbReference type="OrthoDB" id="10250458at2759"/>
<dbReference type="PANTHER" id="PTHR19316:SF18">
    <property type="entry name" value="HSP70-BINDING PROTEIN 1"/>
    <property type="match status" value="1"/>
</dbReference>
<dbReference type="InterPro" id="IPR050693">
    <property type="entry name" value="Hsp70_NEF-Inhibitors"/>
</dbReference>
<dbReference type="InterPro" id="IPR016024">
    <property type="entry name" value="ARM-type_fold"/>
</dbReference>
<evidence type="ECO:0008006" key="3">
    <source>
        <dbReference type="Google" id="ProtNLM"/>
    </source>
</evidence>
<accession>E4WZF7</accession>
<reference evidence="1" key="1">
    <citation type="journal article" date="2010" name="Science">
        <title>Plasticity of animal genome architecture unmasked by rapid evolution of a pelagic tunicate.</title>
        <authorList>
            <person name="Denoeud F."/>
            <person name="Henriet S."/>
            <person name="Mungpakdee S."/>
            <person name="Aury J.M."/>
            <person name="Da Silva C."/>
            <person name="Brinkmann H."/>
            <person name="Mikhaleva J."/>
            <person name="Olsen L.C."/>
            <person name="Jubin C."/>
            <person name="Canestro C."/>
            <person name="Bouquet J.M."/>
            <person name="Danks G."/>
            <person name="Poulain J."/>
            <person name="Campsteijn C."/>
            <person name="Adamski M."/>
            <person name="Cross I."/>
            <person name="Yadetie F."/>
            <person name="Muffato M."/>
            <person name="Louis A."/>
            <person name="Butcher S."/>
            <person name="Tsagkogeorga G."/>
            <person name="Konrad A."/>
            <person name="Singh S."/>
            <person name="Jensen M.F."/>
            <person name="Cong E.H."/>
            <person name="Eikeseth-Otteraa H."/>
            <person name="Noel B."/>
            <person name="Anthouard V."/>
            <person name="Porcel B.M."/>
            <person name="Kachouri-Lafond R."/>
            <person name="Nishino A."/>
            <person name="Ugolini M."/>
            <person name="Chourrout P."/>
            <person name="Nishida H."/>
            <person name="Aasland R."/>
            <person name="Huzurbazar S."/>
            <person name="Westhof E."/>
            <person name="Delsuc F."/>
            <person name="Lehrach H."/>
            <person name="Reinhardt R."/>
            <person name="Weissenbach J."/>
            <person name="Roy S.W."/>
            <person name="Artiguenave F."/>
            <person name="Postlethwait J.H."/>
            <person name="Manak J.R."/>
            <person name="Thompson E.M."/>
            <person name="Jaillon O."/>
            <person name="Du Pasquier L."/>
            <person name="Boudinot P."/>
            <person name="Liberles D.A."/>
            <person name="Volff J.N."/>
            <person name="Philippe H."/>
            <person name="Lenhard B."/>
            <person name="Roest Crollius H."/>
            <person name="Wincker P."/>
            <person name="Chourrout D."/>
        </authorList>
    </citation>
    <scope>NUCLEOTIDE SEQUENCE [LARGE SCALE GENOMIC DNA]</scope>
</reference>
<dbReference type="SUPFAM" id="SSF48371">
    <property type="entry name" value="ARM repeat"/>
    <property type="match status" value="1"/>
</dbReference>
<gene>
    <name evidence="1" type="ORF">GSOID_T00013314001</name>
</gene>
<dbReference type="AlphaFoldDB" id="E4WZF7"/>
<dbReference type="GO" id="GO:0000774">
    <property type="term" value="F:adenyl-nucleotide exchange factor activity"/>
    <property type="evidence" value="ECO:0007669"/>
    <property type="project" value="TreeGrafter"/>
</dbReference>
<proteinExistence type="predicted"/>
<keyword evidence="2" id="KW-1185">Reference proteome</keyword>
<sequence length="264" mass="29346">MDPRFQGIWKLALESMSEDAPSETDLSSRSVEELKWLKEVMEKIGKEQTSDVDLMLEALKDAKAGSDIADNLHAAAEFCEDIDFAEVAVKNGQAIGVALKFIPYKEVEIRAAAARLLAAISQNNEKVQENTAKCLSLLLKIASEEKEATALRFQLSAISTTARYNRKSIKKFFDLNGIKLLEQILSDFSDVKVLSRALFMATCLYTQSDIILEGESEKDAVDGMKKEDIKNLYISHSIFEKAATHLKSSDCNLSENATNLLKLK</sequence>
<protein>
    <recommendedName>
        <fullName evidence="3">Nucleotide exchange factor Fes1 domain-containing protein</fullName>
    </recommendedName>
</protein>
<dbReference type="InParanoid" id="E4WZF7"/>
<organism evidence="1">
    <name type="scientific">Oikopleura dioica</name>
    <name type="common">Tunicate</name>
    <dbReference type="NCBI Taxonomy" id="34765"/>
    <lineage>
        <taxon>Eukaryota</taxon>
        <taxon>Metazoa</taxon>
        <taxon>Chordata</taxon>
        <taxon>Tunicata</taxon>
        <taxon>Appendicularia</taxon>
        <taxon>Copelata</taxon>
        <taxon>Oikopleuridae</taxon>
        <taxon>Oikopleura</taxon>
    </lineage>
</organism>
<dbReference type="InterPro" id="IPR011989">
    <property type="entry name" value="ARM-like"/>
</dbReference>
<dbReference type="GO" id="GO:0005783">
    <property type="term" value="C:endoplasmic reticulum"/>
    <property type="evidence" value="ECO:0007669"/>
    <property type="project" value="TreeGrafter"/>
</dbReference>
<dbReference type="PANTHER" id="PTHR19316">
    <property type="entry name" value="PROTEIN FOLDING REGULATOR"/>
    <property type="match status" value="1"/>
</dbReference>
<dbReference type="Gene3D" id="1.25.10.10">
    <property type="entry name" value="Leucine-rich Repeat Variant"/>
    <property type="match status" value="1"/>
</dbReference>
<evidence type="ECO:0000313" key="2">
    <source>
        <dbReference type="Proteomes" id="UP000001307"/>
    </source>
</evidence>
<dbReference type="EMBL" id="FN653019">
    <property type="protein sequence ID" value="CBY22553.1"/>
    <property type="molecule type" value="Genomic_DNA"/>
</dbReference>
<evidence type="ECO:0000313" key="1">
    <source>
        <dbReference type="EMBL" id="CBY22553.1"/>
    </source>
</evidence>
<name>E4WZF7_OIKDI</name>
<dbReference type="Proteomes" id="UP000001307">
    <property type="component" value="Unassembled WGS sequence"/>
</dbReference>